<dbReference type="EMBL" id="CATOUU010000777">
    <property type="protein sequence ID" value="CAI9947582.1"/>
    <property type="molecule type" value="Genomic_DNA"/>
</dbReference>
<reference evidence="1" key="1">
    <citation type="submission" date="2023-06" db="EMBL/GenBank/DDBJ databases">
        <authorList>
            <person name="Kurt Z."/>
        </authorList>
    </citation>
    <scope>NUCLEOTIDE SEQUENCE</scope>
</reference>
<name>A0AA86Q7J4_9EUKA</name>
<dbReference type="AlphaFoldDB" id="A0AA86Q7J4"/>
<protein>
    <submittedName>
        <fullName evidence="2">Hypothetical_protein</fullName>
    </submittedName>
</protein>
<evidence type="ECO:0000313" key="2">
    <source>
        <dbReference type="EMBL" id="CAL6104769.1"/>
    </source>
</evidence>
<organism evidence="1">
    <name type="scientific">Hexamita inflata</name>
    <dbReference type="NCBI Taxonomy" id="28002"/>
    <lineage>
        <taxon>Eukaryota</taxon>
        <taxon>Metamonada</taxon>
        <taxon>Diplomonadida</taxon>
        <taxon>Hexamitidae</taxon>
        <taxon>Hexamitinae</taxon>
        <taxon>Hexamita</taxon>
    </lineage>
</organism>
<proteinExistence type="predicted"/>
<dbReference type="EMBL" id="CAXDID020000587">
    <property type="protein sequence ID" value="CAL6104769.1"/>
    <property type="molecule type" value="Genomic_DNA"/>
</dbReference>
<gene>
    <name evidence="1" type="ORF">HINF_LOCUS35227</name>
    <name evidence="2" type="ORF">HINF_LOCUS72942</name>
</gene>
<keyword evidence="3" id="KW-1185">Reference proteome</keyword>
<accession>A0AA86Q7J4</accession>
<dbReference type="Proteomes" id="UP001642409">
    <property type="component" value="Unassembled WGS sequence"/>
</dbReference>
<sequence>MAWNVSCIELMASIQGQLLQNYFKYQGRPLNVMQQANNTNILAKVDVGVSRFSDNGGIVELNQTWGKGGSGQMSNQINYHVPLLSPIRHCVECLAVQIILLEICICILKVHIQQW</sequence>
<evidence type="ECO:0000313" key="3">
    <source>
        <dbReference type="Proteomes" id="UP001642409"/>
    </source>
</evidence>
<reference evidence="2 3" key="2">
    <citation type="submission" date="2024-07" db="EMBL/GenBank/DDBJ databases">
        <authorList>
            <person name="Akdeniz Z."/>
        </authorList>
    </citation>
    <scope>NUCLEOTIDE SEQUENCE [LARGE SCALE GENOMIC DNA]</scope>
</reference>
<comment type="caution">
    <text evidence="1">The sequence shown here is derived from an EMBL/GenBank/DDBJ whole genome shotgun (WGS) entry which is preliminary data.</text>
</comment>
<evidence type="ECO:0000313" key="1">
    <source>
        <dbReference type="EMBL" id="CAI9947582.1"/>
    </source>
</evidence>